<comment type="caution">
    <text evidence="1">The sequence shown here is derived from an EMBL/GenBank/DDBJ whole genome shotgun (WGS) entry which is preliminary data.</text>
</comment>
<dbReference type="PANTHER" id="PTHR36922">
    <property type="entry name" value="BLL2446 PROTEIN"/>
    <property type="match status" value="1"/>
</dbReference>
<reference evidence="1" key="2">
    <citation type="journal article" date="2014" name="ISME J.">
        <title>Microbial stratification in low pH oxic and suboxic macroscopic growths along an acid mine drainage.</title>
        <authorList>
            <person name="Mendez-Garcia C."/>
            <person name="Mesa V."/>
            <person name="Sprenger R.R."/>
            <person name="Richter M."/>
            <person name="Diez M.S."/>
            <person name="Solano J."/>
            <person name="Bargiela R."/>
            <person name="Golyshina O.V."/>
            <person name="Manteca A."/>
            <person name="Ramos J.L."/>
            <person name="Gallego J.R."/>
            <person name="Llorente I."/>
            <person name="Martins Dos Santos V.A."/>
            <person name="Jensen O.N."/>
            <person name="Pelaez A.I."/>
            <person name="Sanchez J."/>
            <person name="Ferrer M."/>
        </authorList>
    </citation>
    <scope>NUCLEOTIDE SEQUENCE</scope>
</reference>
<protein>
    <recommendedName>
        <fullName evidence="2">DUF1993 domain-containing protein</fullName>
    </recommendedName>
</protein>
<dbReference type="InterPro" id="IPR018531">
    <property type="entry name" value="DUF1993"/>
</dbReference>
<dbReference type="InterPro" id="IPR034660">
    <property type="entry name" value="DinB/YfiT-like"/>
</dbReference>
<evidence type="ECO:0000313" key="1">
    <source>
        <dbReference type="EMBL" id="EQD46127.1"/>
    </source>
</evidence>
<dbReference type="SUPFAM" id="SSF109854">
    <property type="entry name" value="DinB/YfiT-like putative metalloenzymes"/>
    <property type="match status" value="1"/>
</dbReference>
<proteinExistence type="predicted"/>
<sequence length="41" mass="4647">LNHFVLPNFYFHISTAYGILRHCGVEIGKRDYLAGIPMAVI</sequence>
<feature type="non-terminal residue" evidence="1">
    <location>
        <position position="1"/>
    </location>
</feature>
<dbReference type="AlphaFoldDB" id="T0ZNT6"/>
<dbReference type="PANTHER" id="PTHR36922:SF1">
    <property type="entry name" value="DUF1993 DOMAIN-CONTAINING PROTEIN"/>
    <property type="match status" value="1"/>
</dbReference>
<gene>
    <name evidence="1" type="ORF">B1A_14722</name>
</gene>
<name>T0ZNT6_9ZZZZ</name>
<evidence type="ECO:0008006" key="2">
    <source>
        <dbReference type="Google" id="ProtNLM"/>
    </source>
</evidence>
<accession>T0ZNT6</accession>
<reference evidence="1" key="1">
    <citation type="submission" date="2013-08" db="EMBL/GenBank/DDBJ databases">
        <authorList>
            <person name="Mendez C."/>
            <person name="Richter M."/>
            <person name="Ferrer M."/>
            <person name="Sanchez J."/>
        </authorList>
    </citation>
    <scope>NUCLEOTIDE SEQUENCE</scope>
</reference>
<dbReference type="Pfam" id="PF09351">
    <property type="entry name" value="DUF1993"/>
    <property type="match status" value="1"/>
</dbReference>
<dbReference type="EMBL" id="AUZX01010813">
    <property type="protein sequence ID" value="EQD46127.1"/>
    <property type="molecule type" value="Genomic_DNA"/>
</dbReference>
<dbReference type="Gene3D" id="1.20.120.450">
    <property type="entry name" value="dinb family like domain"/>
    <property type="match status" value="1"/>
</dbReference>
<organism evidence="1">
    <name type="scientific">mine drainage metagenome</name>
    <dbReference type="NCBI Taxonomy" id="410659"/>
    <lineage>
        <taxon>unclassified sequences</taxon>
        <taxon>metagenomes</taxon>
        <taxon>ecological metagenomes</taxon>
    </lineage>
</organism>